<dbReference type="InterPro" id="IPR006073">
    <property type="entry name" value="GTP-bd"/>
</dbReference>
<keyword evidence="9 15" id="KW-0408">Iron</keyword>
<proteinExistence type="inferred from homology"/>
<evidence type="ECO:0000256" key="6">
    <source>
        <dbReference type="ARBA" id="ARBA00022692"/>
    </source>
</evidence>
<feature type="transmembrane region" description="Helical" evidence="15">
    <location>
        <begin position="452"/>
        <end position="472"/>
    </location>
</feature>
<evidence type="ECO:0000256" key="11">
    <source>
        <dbReference type="ARBA" id="ARBA00023134"/>
    </source>
</evidence>
<comment type="caution">
    <text evidence="17">The sequence shown here is derived from an EMBL/GenBank/DDBJ whole genome shotgun (WGS) entry which is preliminary data.</text>
</comment>
<dbReference type="Gene3D" id="3.40.50.300">
    <property type="entry name" value="P-loop containing nucleotide triphosphate hydrolases"/>
    <property type="match status" value="1"/>
</dbReference>
<dbReference type="PANTHER" id="PTHR43185">
    <property type="entry name" value="FERROUS IRON TRANSPORT PROTEIN B"/>
    <property type="match status" value="1"/>
</dbReference>
<evidence type="ECO:0000256" key="14">
    <source>
        <dbReference type="NCBIfam" id="TIGR00437"/>
    </source>
</evidence>
<keyword evidence="6 15" id="KW-0812">Transmembrane</keyword>
<keyword evidence="4" id="KW-1003">Cell membrane</keyword>
<dbReference type="InterPro" id="IPR003373">
    <property type="entry name" value="Fe2_transport_prot-B"/>
</dbReference>
<comment type="subcellular location">
    <subcellularLocation>
        <location evidence="2 15">Cell membrane</location>
        <topology evidence="2 15">Multi-pass membrane protein</topology>
    </subcellularLocation>
</comment>
<evidence type="ECO:0000256" key="9">
    <source>
        <dbReference type="ARBA" id="ARBA00023004"/>
    </source>
</evidence>
<evidence type="ECO:0000256" key="3">
    <source>
        <dbReference type="ARBA" id="ARBA00022448"/>
    </source>
</evidence>
<dbReference type="PANTHER" id="PTHR43185:SF1">
    <property type="entry name" value="FE(2+) TRANSPORTER FEOB"/>
    <property type="match status" value="1"/>
</dbReference>
<dbReference type="InterPro" id="IPR041069">
    <property type="entry name" value="FeoB_Cyto"/>
</dbReference>
<name>A0ABM9ELW4_9BACI</name>
<dbReference type="Proteomes" id="UP000838308">
    <property type="component" value="Unassembled WGS sequence"/>
</dbReference>
<evidence type="ECO:0000256" key="8">
    <source>
        <dbReference type="ARBA" id="ARBA00022989"/>
    </source>
</evidence>
<comment type="similarity">
    <text evidence="15">Belongs to the TRAFAC class TrmE-Era-EngA-EngB-Septin-like GTPase superfamily. FeoB GTPase (TC 9.A.8) family.</text>
</comment>
<evidence type="ECO:0000313" key="18">
    <source>
        <dbReference type="Proteomes" id="UP000838308"/>
    </source>
</evidence>
<dbReference type="EMBL" id="CALBWS010000002">
    <property type="protein sequence ID" value="CAH2713596.1"/>
    <property type="molecule type" value="Genomic_DNA"/>
</dbReference>
<dbReference type="Pfam" id="PF02421">
    <property type="entry name" value="FeoB_N"/>
    <property type="match status" value="1"/>
</dbReference>
<reference evidence="17" key="1">
    <citation type="submission" date="2022-04" db="EMBL/GenBank/DDBJ databases">
        <authorList>
            <person name="Criscuolo A."/>
        </authorList>
    </citation>
    <scope>NUCLEOTIDE SEQUENCE</scope>
    <source>
        <strain evidence="17">CIP111895</strain>
    </source>
</reference>
<dbReference type="InterPro" id="IPR050860">
    <property type="entry name" value="FeoB_GTPase"/>
</dbReference>
<organism evidence="17 18">
    <name type="scientific">Neobacillus rhizosphaerae</name>
    <dbReference type="NCBI Taxonomy" id="2880965"/>
    <lineage>
        <taxon>Bacteria</taxon>
        <taxon>Bacillati</taxon>
        <taxon>Bacillota</taxon>
        <taxon>Bacilli</taxon>
        <taxon>Bacillales</taxon>
        <taxon>Bacillaceae</taxon>
        <taxon>Neobacillus</taxon>
    </lineage>
</organism>
<sequence>MEIALIGNPNTGKTSLFNNLTGSYAYVGNWSGVTVEKKVGVFKNNIGHLIDLPGVYTLNPLSKDEGVVTSFFLNESVDRLLNILDASQLERNLHLTLQLLEFEKPALIGLNMIDVANKRGIHIDSSKLSEILGVPVVPVVARSGKGCDKLVDVIATKSMQPTKKNLVYYGKEVEEAVTTLTGELKGKTSHSARFLAIQYFEGNEYVKNYVNSIADTQKLNAIKANLELKLQKQYDSKSLANFIYLKRKEVIENIVAEVARKSNSIIPLSEKIDSIVTNRYLGMPIFLLLMYLMFMLTFDWLGTPLSDTLDALLTGPVTNGFETVLNAIHASAFIHALIIEGLIAGVGGVLVFVPQIFILFFFISLLEDSGYMARVALVMDRIMESVGLNGKAFIPMMIGFGCNVPGIMAARTIETPRERLLTILLTPLMSCSARLPVYALFVGAFFAGNKAFIVLSLYVLGIVVALILAKIFSTTILKSETSLFVIELPPYRLPQFQSLWRSTWDKGKGFVRKAGTFIFAGSVFIWLLSYAGPGGLNVDMDHSFLAKIGNVIAPIFAPIGFGTWQATASLITGFLAKEAIISTMNIIYFVPNDASLQGLLANYYTPLSAYSFMVFILLYIPCLATVATIYKETNSKKWTAFSMIYAFAIAYILSLIIYQGGKLFGWV</sequence>
<evidence type="ECO:0000256" key="7">
    <source>
        <dbReference type="ARBA" id="ARBA00022741"/>
    </source>
</evidence>
<feature type="transmembrane region" description="Helical" evidence="15">
    <location>
        <begin position="420"/>
        <end position="446"/>
    </location>
</feature>
<feature type="transmembrane region" description="Helical" evidence="15">
    <location>
        <begin position="642"/>
        <end position="661"/>
    </location>
</feature>
<dbReference type="SUPFAM" id="SSF52540">
    <property type="entry name" value="P-loop containing nucleoside triphosphate hydrolases"/>
    <property type="match status" value="1"/>
</dbReference>
<keyword evidence="8 15" id="KW-1133">Transmembrane helix</keyword>
<feature type="transmembrane region" description="Helical" evidence="15">
    <location>
        <begin position="346"/>
        <end position="366"/>
    </location>
</feature>
<keyword evidence="12 15" id="KW-0472">Membrane</keyword>
<dbReference type="InterPro" id="IPR030389">
    <property type="entry name" value="G_FEOB_dom"/>
</dbReference>
<dbReference type="InterPro" id="IPR027417">
    <property type="entry name" value="P-loop_NTPase"/>
</dbReference>
<dbReference type="Pfam" id="PF07664">
    <property type="entry name" value="FeoB_C"/>
    <property type="match status" value="1"/>
</dbReference>
<keyword evidence="5 15" id="KW-0410">Iron transport</keyword>
<evidence type="ECO:0000256" key="1">
    <source>
        <dbReference type="ARBA" id="ARBA00003926"/>
    </source>
</evidence>
<evidence type="ECO:0000256" key="10">
    <source>
        <dbReference type="ARBA" id="ARBA00023065"/>
    </source>
</evidence>
<dbReference type="InterPro" id="IPR011642">
    <property type="entry name" value="Gate_dom"/>
</dbReference>
<evidence type="ECO:0000259" key="16">
    <source>
        <dbReference type="PROSITE" id="PS51711"/>
    </source>
</evidence>
<feature type="transmembrane region" description="Helical" evidence="15">
    <location>
        <begin position="514"/>
        <end position="532"/>
    </location>
</feature>
<gene>
    <name evidence="17" type="primary">feoB</name>
    <name evidence="17" type="ORF">BACCIP111895_00732</name>
</gene>
<accession>A0ABM9ELW4</accession>
<feature type="transmembrane region" description="Helical" evidence="15">
    <location>
        <begin position="386"/>
        <end position="408"/>
    </location>
</feature>
<dbReference type="RefSeq" id="WP_248733935.1">
    <property type="nucleotide sequence ID" value="NZ_CALBWS010000002.1"/>
</dbReference>
<evidence type="ECO:0000256" key="15">
    <source>
        <dbReference type="RuleBase" id="RU362098"/>
    </source>
</evidence>
<dbReference type="Pfam" id="PF17910">
    <property type="entry name" value="FeoB_Cyto"/>
    <property type="match status" value="1"/>
</dbReference>
<dbReference type="Pfam" id="PF07670">
    <property type="entry name" value="Gate"/>
    <property type="match status" value="2"/>
</dbReference>
<dbReference type="NCBIfam" id="TIGR00437">
    <property type="entry name" value="feoB"/>
    <property type="match status" value="1"/>
</dbReference>
<comment type="function">
    <text evidence="1 15">Probable transporter of a GTP-driven Fe(2+) uptake system.</text>
</comment>
<keyword evidence="10" id="KW-0406">Ion transport</keyword>
<dbReference type="CDD" id="cd01879">
    <property type="entry name" value="FeoB"/>
    <property type="match status" value="1"/>
</dbReference>
<feature type="transmembrane region" description="Helical" evidence="15">
    <location>
        <begin position="610"/>
        <end position="630"/>
    </location>
</feature>
<evidence type="ECO:0000256" key="5">
    <source>
        <dbReference type="ARBA" id="ARBA00022496"/>
    </source>
</evidence>
<feature type="transmembrane region" description="Helical" evidence="15">
    <location>
        <begin position="280"/>
        <end position="301"/>
    </location>
</feature>
<dbReference type="InterPro" id="IPR011640">
    <property type="entry name" value="Fe2_transport_prot_B_C"/>
</dbReference>
<protein>
    <recommendedName>
        <fullName evidence="13 14">Ferrous iron transport protein B</fullName>
    </recommendedName>
</protein>
<evidence type="ECO:0000256" key="2">
    <source>
        <dbReference type="ARBA" id="ARBA00004651"/>
    </source>
</evidence>
<evidence type="ECO:0000256" key="12">
    <source>
        <dbReference type="ARBA" id="ARBA00023136"/>
    </source>
</evidence>
<evidence type="ECO:0000313" key="17">
    <source>
        <dbReference type="EMBL" id="CAH2713596.1"/>
    </source>
</evidence>
<keyword evidence="18" id="KW-1185">Reference proteome</keyword>
<feature type="domain" description="FeoB-type G" evidence="16">
    <location>
        <begin position="1"/>
        <end position="160"/>
    </location>
</feature>
<keyword evidence="11 15" id="KW-0342">GTP-binding</keyword>
<keyword evidence="3 15" id="KW-0813">Transport</keyword>
<dbReference type="PROSITE" id="PS51711">
    <property type="entry name" value="G_FEOB"/>
    <property type="match status" value="1"/>
</dbReference>
<dbReference type="PRINTS" id="PR00326">
    <property type="entry name" value="GTP1OBG"/>
</dbReference>
<evidence type="ECO:0000256" key="13">
    <source>
        <dbReference type="ARBA" id="ARBA00031200"/>
    </source>
</evidence>
<feature type="transmembrane region" description="Helical" evidence="15">
    <location>
        <begin position="544"/>
        <end position="564"/>
    </location>
</feature>
<dbReference type="Gene3D" id="1.10.287.1770">
    <property type="match status" value="1"/>
</dbReference>
<keyword evidence="7" id="KW-0547">Nucleotide-binding</keyword>
<evidence type="ECO:0000256" key="4">
    <source>
        <dbReference type="ARBA" id="ARBA00022475"/>
    </source>
</evidence>